<sequence>MCDELLTRRFFNDKRPKRDDGNGHLDMSVSWSRPSLAHCTRVRDPIHPSGCRRAGQCQILVTEHAVAQLDSCAGAGSFAGEPSRRGPARPMTGCPRVTSYCQHPDLFGGRPGVGTTGAWGVPDTRCQIPPTYQTATDHRFVNLGDDGFGLEVVVVVVVVLHLPC</sequence>
<keyword evidence="2" id="KW-1185">Reference proteome</keyword>
<evidence type="ECO:0000313" key="1">
    <source>
        <dbReference type="EMBL" id="KAL0465510.1"/>
    </source>
</evidence>
<gene>
    <name evidence="1" type="ORF">QR685DRAFT_576017</name>
</gene>
<protein>
    <submittedName>
        <fullName evidence="1">Uncharacterized protein</fullName>
    </submittedName>
</protein>
<reference evidence="1 2" key="1">
    <citation type="submission" date="2023-09" db="EMBL/GenBank/DDBJ databases">
        <title>Multi-omics analysis of a traditional fermented food reveals byproduct-associated fungal strains for waste-to-food upcycling.</title>
        <authorList>
            <consortium name="Lawrence Berkeley National Laboratory"/>
            <person name="Rekdal V.M."/>
            <person name="Villalobos-Escobedo J.M."/>
            <person name="Rodriguez-Valeron N."/>
            <person name="Garcia M.O."/>
            <person name="Vasquez D.P."/>
            <person name="Damayanti I."/>
            <person name="Sorensen P.M."/>
            <person name="Baidoo E.E."/>
            <person name="De Carvalho A.C."/>
            <person name="Riley R."/>
            <person name="Lipzen A."/>
            <person name="He G."/>
            <person name="Yan M."/>
            <person name="Haridas S."/>
            <person name="Daum C."/>
            <person name="Yoshinaga Y."/>
            <person name="Ng V."/>
            <person name="Grigoriev I.V."/>
            <person name="Munk R."/>
            <person name="Nuraida L."/>
            <person name="Wijaya C.H."/>
            <person name="Morales P.-C."/>
            <person name="Keasling J.D."/>
        </authorList>
    </citation>
    <scope>NUCLEOTIDE SEQUENCE [LARGE SCALE GENOMIC DNA]</scope>
    <source>
        <strain evidence="1 2">FGSC 2613</strain>
    </source>
</reference>
<dbReference type="EMBL" id="JAVLET010000016">
    <property type="protein sequence ID" value="KAL0465510.1"/>
    <property type="molecule type" value="Genomic_DNA"/>
</dbReference>
<organism evidence="1 2">
    <name type="scientific">Neurospora intermedia</name>
    <dbReference type="NCBI Taxonomy" id="5142"/>
    <lineage>
        <taxon>Eukaryota</taxon>
        <taxon>Fungi</taxon>
        <taxon>Dikarya</taxon>
        <taxon>Ascomycota</taxon>
        <taxon>Pezizomycotina</taxon>
        <taxon>Sordariomycetes</taxon>
        <taxon>Sordariomycetidae</taxon>
        <taxon>Sordariales</taxon>
        <taxon>Sordariaceae</taxon>
        <taxon>Neurospora</taxon>
    </lineage>
</organism>
<proteinExistence type="predicted"/>
<dbReference type="Proteomes" id="UP001451303">
    <property type="component" value="Unassembled WGS sequence"/>
</dbReference>
<accession>A0ABR3CYI2</accession>
<comment type="caution">
    <text evidence="1">The sequence shown here is derived from an EMBL/GenBank/DDBJ whole genome shotgun (WGS) entry which is preliminary data.</text>
</comment>
<name>A0ABR3CYI2_NEUIN</name>
<evidence type="ECO:0000313" key="2">
    <source>
        <dbReference type="Proteomes" id="UP001451303"/>
    </source>
</evidence>